<keyword evidence="3" id="KW-0963">Cytoplasm</keyword>
<dbReference type="InterPro" id="IPR006575">
    <property type="entry name" value="RWD_dom"/>
</dbReference>
<dbReference type="InterPro" id="IPR016135">
    <property type="entry name" value="UBQ-conjugating_enzyme/RWD"/>
</dbReference>
<organism evidence="8 9">
    <name type="scientific">Owenia fusiformis</name>
    <name type="common">Polychaete worm</name>
    <dbReference type="NCBI Taxonomy" id="6347"/>
    <lineage>
        <taxon>Eukaryota</taxon>
        <taxon>Metazoa</taxon>
        <taxon>Spiralia</taxon>
        <taxon>Lophotrochozoa</taxon>
        <taxon>Annelida</taxon>
        <taxon>Polychaeta</taxon>
        <taxon>Sedentaria</taxon>
        <taxon>Canalipalpata</taxon>
        <taxon>Sabellida</taxon>
        <taxon>Oweniida</taxon>
        <taxon>Oweniidae</taxon>
        <taxon>Owenia</taxon>
    </lineage>
</organism>
<dbReference type="GO" id="GO:0006446">
    <property type="term" value="P:regulation of translational initiation"/>
    <property type="evidence" value="ECO:0007669"/>
    <property type="project" value="TreeGrafter"/>
</dbReference>
<dbReference type="Pfam" id="PF05773">
    <property type="entry name" value="RWD"/>
    <property type="match status" value="1"/>
</dbReference>
<accession>A0A8J1TH11</accession>
<name>A0A8J1TH11_OWEFU</name>
<dbReference type="GO" id="GO:0140469">
    <property type="term" value="P:GCN2-mediated signaling"/>
    <property type="evidence" value="ECO:0007669"/>
    <property type="project" value="TreeGrafter"/>
</dbReference>
<evidence type="ECO:0000256" key="7">
    <source>
        <dbReference type="SAM" id="MobiDB-lite"/>
    </source>
</evidence>
<dbReference type="Pfam" id="PF01205">
    <property type="entry name" value="Impact_N"/>
    <property type="match status" value="1"/>
</dbReference>
<dbReference type="InterPro" id="IPR001498">
    <property type="entry name" value="Impact_N"/>
</dbReference>
<proteinExistence type="inferred from homology"/>
<dbReference type="PROSITE" id="PS00910">
    <property type="entry name" value="UPF0029"/>
    <property type="match status" value="1"/>
</dbReference>
<evidence type="ECO:0000256" key="6">
    <source>
        <dbReference type="ARBA" id="ARBA00023016"/>
    </source>
</evidence>
<evidence type="ECO:0000256" key="3">
    <source>
        <dbReference type="ARBA" id="ARBA00022490"/>
    </source>
</evidence>
<dbReference type="Gene3D" id="3.30.230.30">
    <property type="entry name" value="Impact, N-terminal domain"/>
    <property type="match status" value="1"/>
</dbReference>
<keyword evidence="9" id="KW-1185">Reference proteome</keyword>
<keyword evidence="4" id="KW-0678">Repressor</keyword>
<feature type="region of interest" description="Disordered" evidence="7">
    <location>
        <begin position="284"/>
        <end position="307"/>
    </location>
</feature>
<dbReference type="Gene3D" id="3.10.110.10">
    <property type="entry name" value="Ubiquitin Conjugating Enzyme"/>
    <property type="match status" value="1"/>
</dbReference>
<dbReference type="CDD" id="cd23821">
    <property type="entry name" value="RWD_IMPACT"/>
    <property type="match status" value="1"/>
</dbReference>
<evidence type="ECO:0000256" key="1">
    <source>
        <dbReference type="ARBA" id="ARBA00004496"/>
    </source>
</evidence>
<dbReference type="PANTHER" id="PTHR16301">
    <property type="entry name" value="IMPACT-RELATED"/>
    <property type="match status" value="1"/>
</dbReference>
<comment type="caution">
    <text evidence="8">The sequence shown here is derived from an EMBL/GenBank/DDBJ whole genome shotgun (WGS) entry which is preliminary data.</text>
</comment>
<gene>
    <name evidence="8" type="ORF">OFUS_LOCUS4343</name>
</gene>
<dbReference type="InterPro" id="IPR023582">
    <property type="entry name" value="Impact"/>
</dbReference>
<dbReference type="SUPFAM" id="SSF54211">
    <property type="entry name" value="Ribosomal protein S5 domain 2-like"/>
    <property type="match status" value="1"/>
</dbReference>
<dbReference type="AlphaFoldDB" id="A0A8J1TH11"/>
<dbReference type="SMART" id="SM00591">
    <property type="entry name" value="RWD"/>
    <property type="match status" value="1"/>
</dbReference>
<dbReference type="GO" id="GO:0005737">
    <property type="term" value="C:cytoplasm"/>
    <property type="evidence" value="ECO:0007669"/>
    <property type="project" value="UniProtKB-SubCell"/>
</dbReference>
<dbReference type="Proteomes" id="UP000749559">
    <property type="component" value="Unassembled WGS sequence"/>
</dbReference>
<evidence type="ECO:0000313" key="8">
    <source>
        <dbReference type="EMBL" id="CAH1777283.1"/>
    </source>
</evidence>
<dbReference type="SUPFAM" id="SSF54495">
    <property type="entry name" value="UBC-like"/>
    <property type="match status" value="1"/>
</dbReference>
<reference evidence="8" key="1">
    <citation type="submission" date="2022-03" db="EMBL/GenBank/DDBJ databases">
        <authorList>
            <person name="Martin C."/>
        </authorList>
    </citation>
    <scope>NUCLEOTIDE SEQUENCE</scope>
</reference>
<keyword evidence="5" id="KW-0810">Translation regulation</keyword>
<dbReference type="PANTHER" id="PTHR16301:SF25">
    <property type="entry name" value="PROTEIN IMPACT"/>
    <property type="match status" value="1"/>
</dbReference>
<evidence type="ECO:0000256" key="5">
    <source>
        <dbReference type="ARBA" id="ARBA00022845"/>
    </source>
</evidence>
<sequence>MEENLTLQADEIEALMSIYGDEFLVDDEAERKYSIAINHDSTSINLQVQLPLGYPSEAPPTYQLSCPWLRGQERVELQNILESIYTENLGESIIYMWIEGVREFLENRNDKQRVTVAKETDTTETEEQLLRDVRDFSITNTVPHQGATYSQPSELAQQNKVQLPEIFHGDVITDRKSVFQPHLAIVTNTAQVDAVLHKLYENKKIANATHNMYAYRIPNGDGGMQQDCDDDGETHAGSRMLHLLQILEVDNVLVIVSRWYGGIQLGPDRFKHINNCTRNILEQHGYVQQKDDKKGPVSSKKNKDKKS</sequence>
<evidence type="ECO:0000256" key="2">
    <source>
        <dbReference type="ARBA" id="ARBA00007665"/>
    </source>
</evidence>
<dbReference type="InterPro" id="IPR020569">
    <property type="entry name" value="UPF0029_Impact_CS"/>
</dbReference>
<protein>
    <submittedName>
        <fullName evidence="8">Uncharacterized protein</fullName>
    </submittedName>
</protein>
<dbReference type="EMBL" id="CAIIXF020000002">
    <property type="protein sequence ID" value="CAH1777283.1"/>
    <property type="molecule type" value="Genomic_DNA"/>
</dbReference>
<dbReference type="OrthoDB" id="69641at2759"/>
<evidence type="ECO:0000256" key="4">
    <source>
        <dbReference type="ARBA" id="ARBA00022491"/>
    </source>
</evidence>
<dbReference type="InterPro" id="IPR036956">
    <property type="entry name" value="Impact_N_sf"/>
</dbReference>
<dbReference type="InterPro" id="IPR020568">
    <property type="entry name" value="Ribosomal_Su5_D2-typ_SF"/>
</dbReference>
<dbReference type="PROSITE" id="PS50908">
    <property type="entry name" value="RWD"/>
    <property type="match status" value="1"/>
</dbReference>
<keyword evidence="6" id="KW-0346">Stress response</keyword>
<comment type="similarity">
    <text evidence="2">Belongs to the IMPACT family.</text>
</comment>
<comment type="subcellular location">
    <subcellularLocation>
        <location evidence="1">Cytoplasm</location>
    </subcellularLocation>
</comment>
<evidence type="ECO:0000313" key="9">
    <source>
        <dbReference type="Proteomes" id="UP000749559"/>
    </source>
</evidence>